<accession>A0A175WHR3</accession>
<keyword evidence="2" id="KW-1185">Reference proteome</keyword>
<dbReference type="AlphaFoldDB" id="A0A175WHR3"/>
<dbReference type="Proteomes" id="UP000078237">
    <property type="component" value="Unassembled WGS sequence"/>
</dbReference>
<gene>
    <name evidence="1" type="ORF">MMYC01_200497</name>
</gene>
<organism evidence="1 2">
    <name type="scientific">Madurella mycetomatis</name>
    <dbReference type="NCBI Taxonomy" id="100816"/>
    <lineage>
        <taxon>Eukaryota</taxon>
        <taxon>Fungi</taxon>
        <taxon>Dikarya</taxon>
        <taxon>Ascomycota</taxon>
        <taxon>Pezizomycotina</taxon>
        <taxon>Sordariomycetes</taxon>
        <taxon>Sordariomycetidae</taxon>
        <taxon>Sordariales</taxon>
        <taxon>Sordariales incertae sedis</taxon>
        <taxon>Madurella</taxon>
    </lineage>
</organism>
<dbReference type="EMBL" id="LCTW02000004">
    <property type="protein sequence ID" value="KXX83039.1"/>
    <property type="molecule type" value="Genomic_DNA"/>
</dbReference>
<protein>
    <submittedName>
        <fullName evidence="1">Beta-carbonic anhydrase 1</fullName>
    </submittedName>
</protein>
<dbReference type="GO" id="GO:0008270">
    <property type="term" value="F:zinc ion binding"/>
    <property type="evidence" value="ECO:0007669"/>
    <property type="project" value="InterPro"/>
</dbReference>
<dbReference type="SUPFAM" id="SSF53056">
    <property type="entry name" value="beta-carbonic anhydrase, cab"/>
    <property type="match status" value="1"/>
</dbReference>
<dbReference type="VEuPathDB" id="FungiDB:MMYC01_200497"/>
<name>A0A175WHR3_9PEZI</name>
<proteinExistence type="predicted"/>
<evidence type="ECO:0000313" key="1">
    <source>
        <dbReference type="EMBL" id="KXX83039.1"/>
    </source>
</evidence>
<evidence type="ECO:0000313" key="2">
    <source>
        <dbReference type="Proteomes" id="UP000078237"/>
    </source>
</evidence>
<dbReference type="STRING" id="100816.A0A175WHR3"/>
<comment type="caution">
    <text evidence="1">The sequence shown here is derived from an EMBL/GenBank/DDBJ whole genome shotgun (WGS) entry which is preliminary data.</text>
</comment>
<dbReference type="GO" id="GO:0004089">
    <property type="term" value="F:carbonate dehydratase activity"/>
    <property type="evidence" value="ECO:0007669"/>
    <property type="project" value="InterPro"/>
</dbReference>
<dbReference type="Gene3D" id="3.40.1050.10">
    <property type="entry name" value="Carbonic anhydrase"/>
    <property type="match status" value="1"/>
</dbReference>
<sequence>MLRSISESHIPVRTFADILSTGRTATKILVALIVETIVHRNAGGNIRHALRDILMLDRAFELNEIAIIHHTDCGTLTSTDLQIRTHIKARVNKAHWAEVDEIEFGSMVE</sequence>
<reference evidence="1 2" key="1">
    <citation type="journal article" date="2016" name="Genome Announc.">
        <title>Genome Sequence of Madurella mycetomatis mm55, Isolated from a Human Mycetoma Case in Sudan.</title>
        <authorList>
            <person name="Smit S."/>
            <person name="Derks M.F."/>
            <person name="Bervoets S."/>
            <person name="Fahal A."/>
            <person name="van Leeuwen W."/>
            <person name="van Belkum A."/>
            <person name="van de Sande W.W."/>
        </authorList>
    </citation>
    <scope>NUCLEOTIDE SEQUENCE [LARGE SCALE GENOMIC DNA]</scope>
    <source>
        <strain evidence="2">mm55</strain>
    </source>
</reference>
<dbReference type="InterPro" id="IPR036874">
    <property type="entry name" value="Carbonic_anhydrase_sf"/>
</dbReference>
<dbReference type="OrthoDB" id="10248475at2759"/>